<dbReference type="Proteomes" id="UP000230233">
    <property type="component" value="Chromosome III"/>
</dbReference>
<evidence type="ECO:0000313" key="2">
    <source>
        <dbReference type="EMBL" id="PIC39874.1"/>
    </source>
</evidence>
<dbReference type="EMBL" id="PDUG01000003">
    <property type="protein sequence ID" value="PIC39874.1"/>
    <property type="molecule type" value="Genomic_DNA"/>
</dbReference>
<feature type="region of interest" description="Disordered" evidence="1">
    <location>
        <begin position="35"/>
        <end position="56"/>
    </location>
</feature>
<evidence type="ECO:0000256" key="1">
    <source>
        <dbReference type="SAM" id="MobiDB-lite"/>
    </source>
</evidence>
<reference evidence="3" key="1">
    <citation type="submission" date="2017-10" db="EMBL/GenBank/DDBJ databases">
        <title>Rapid genome shrinkage in a self-fertile nematode reveals novel sperm competition proteins.</title>
        <authorList>
            <person name="Yin D."/>
            <person name="Schwarz E.M."/>
            <person name="Thomas C.G."/>
            <person name="Felde R.L."/>
            <person name="Korf I.F."/>
            <person name="Cutter A.D."/>
            <person name="Schartner C.M."/>
            <person name="Ralston E.J."/>
            <person name="Meyer B.J."/>
            <person name="Haag E.S."/>
        </authorList>
    </citation>
    <scope>NUCLEOTIDE SEQUENCE [LARGE SCALE GENOMIC DNA]</scope>
    <source>
        <strain evidence="3">JU1422</strain>
    </source>
</reference>
<sequence length="252" mass="28477">MRFACQLKFICRHGFKGDPFYKCDSLVAKEPSNAQDLSESPLVPPLATPRPSSVSLGNASVNQDSVRILDPKLVRILMSVQRRLIDVIELPRVATLLDPMFAVVLKDMLVMVSLVCHMLIKENCQVWISNGLIKTTFFILRSRRHDPGPGNENIRLRGKNLRQRASRKIHTAQKSFSSLLNSHKPYVFKVAFQHCDVQLLDNHTMASTVVVQKHAMFLTNKADSYDLRCQYPIGSRAVESHVNVSELATILR</sequence>
<evidence type="ECO:0008006" key="4">
    <source>
        <dbReference type="Google" id="ProtNLM"/>
    </source>
</evidence>
<organism evidence="2 3">
    <name type="scientific">Caenorhabditis nigoni</name>
    <dbReference type="NCBI Taxonomy" id="1611254"/>
    <lineage>
        <taxon>Eukaryota</taxon>
        <taxon>Metazoa</taxon>
        <taxon>Ecdysozoa</taxon>
        <taxon>Nematoda</taxon>
        <taxon>Chromadorea</taxon>
        <taxon>Rhabditida</taxon>
        <taxon>Rhabditina</taxon>
        <taxon>Rhabditomorpha</taxon>
        <taxon>Rhabditoidea</taxon>
        <taxon>Rhabditidae</taxon>
        <taxon>Peloderinae</taxon>
        <taxon>Caenorhabditis</taxon>
    </lineage>
</organism>
<name>A0A2G5UK11_9PELO</name>
<dbReference type="STRING" id="1611254.A0A2G5UK11"/>
<keyword evidence="3" id="KW-1185">Reference proteome</keyword>
<accession>A0A2G5UK11</accession>
<proteinExistence type="predicted"/>
<protein>
    <recommendedName>
        <fullName evidence="4">ZP domain-containing protein</fullName>
    </recommendedName>
</protein>
<dbReference type="AlphaFoldDB" id="A0A2G5UK11"/>
<comment type="caution">
    <text evidence="2">The sequence shown here is derived from an EMBL/GenBank/DDBJ whole genome shotgun (WGS) entry which is preliminary data.</text>
</comment>
<evidence type="ECO:0000313" key="3">
    <source>
        <dbReference type="Proteomes" id="UP000230233"/>
    </source>
</evidence>
<dbReference type="OrthoDB" id="5854699at2759"/>
<gene>
    <name evidence="2" type="primary">Cnig_chr_III.g11425</name>
    <name evidence="2" type="ORF">B9Z55_011425</name>
</gene>